<dbReference type="InterPro" id="IPR003591">
    <property type="entry name" value="Leu-rich_rpt_typical-subtyp"/>
</dbReference>
<dbReference type="PANTHER" id="PTHR24366">
    <property type="entry name" value="IG(IMMUNOGLOBULIN) AND LRR(LEUCINE RICH REPEAT) DOMAINS"/>
    <property type="match status" value="1"/>
</dbReference>
<organism evidence="3 4">
    <name type="scientific">Gryllus longicercus</name>
    <dbReference type="NCBI Taxonomy" id="2509291"/>
    <lineage>
        <taxon>Eukaryota</taxon>
        <taxon>Metazoa</taxon>
        <taxon>Ecdysozoa</taxon>
        <taxon>Arthropoda</taxon>
        <taxon>Hexapoda</taxon>
        <taxon>Insecta</taxon>
        <taxon>Pterygota</taxon>
        <taxon>Neoptera</taxon>
        <taxon>Polyneoptera</taxon>
        <taxon>Orthoptera</taxon>
        <taxon>Ensifera</taxon>
        <taxon>Gryllidea</taxon>
        <taxon>Grylloidea</taxon>
        <taxon>Gryllidae</taxon>
        <taxon>Gryllinae</taxon>
        <taxon>Gryllus</taxon>
    </lineage>
</organism>
<dbReference type="EMBL" id="JAZDUA010000092">
    <property type="protein sequence ID" value="KAK7868521.1"/>
    <property type="molecule type" value="Genomic_DNA"/>
</dbReference>
<dbReference type="SMART" id="SM00369">
    <property type="entry name" value="LRR_TYP"/>
    <property type="match status" value="8"/>
</dbReference>
<dbReference type="InterPro" id="IPR025875">
    <property type="entry name" value="Leu-rich_rpt_4"/>
</dbReference>
<protein>
    <submittedName>
        <fullName evidence="3">Uncharacterized protein</fullName>
    </submittedName>
</protein>
<dbReference type="Gene3D" id="3.80.10.10">
    <property type="entry name" value="Ribonuclease Inhibitor"/>
    <property type="match status" value="2"/>
</dbReference>
<evidence type="ECO:0000256" key="1">
    <source>
        <dbReference type="ARBA" id="ARBA00022614"/>
    </source>
</evidence>
<dbReference type="Pfam" id="PF13855">
    <property type="entry name" value="LRR_8"/>
    <property type="match status" value="1"/>
</dbReference>
<sequence length="464" mass="51820">MLTDDSMRYMRNRGSVIQKRTMSPVAWLLCVALYASTCDAIGLVRGIKDCRCLPNNILDCPFRGKTVLQDNELCISMEVVNLQQNNLRTFPESMPPRLRILDVSQNDIAASTPELRHLCKLEQLDVSYNRLSDFDFLPEICSLGLLIATDNLISTITGPLQNCSRLIELRLAKNKIESVPENYFQELGSLELLDMSGNPSFVLQGGEFKGLRKLQYLGLKSNEISELPADIFFDLVNLEILDLRYNNISNLPAKVFRSLEKLEQLYLQRNNLRELPASLLESQKALRKLVLDDNQLESLPRDLLVRLHQLEDLSVRGNRLTEVPDALGRYWGPLRTALFSDNLIAAPSEESLRPLLRPGLQVADLEGNPVRPEALAWLLDAQSDLRAAADAQDCACGTLSLRDVRAVGDVRLCVYLPCGDDPGAADALPDWLAVVRAARRDPGRFKAVDAAPRPRRRAAPAPLA</sequence>
<comment type="caution">
    <text evidence="3">The sequence shown here is derived from an EMBL/GenBank/DDBJ whole genome shotgun (WGS) entry which is preliminary data.</text>
</comment>
<keyword evidence="1" id="KW-0433">Leucine-rich repeat</keyword>
<name>A0AAN9VRX5_9ORTH</name>
<reference evidence="3 4" key="1">
    <citation type="submission" date="2024-03" db="EMBL/GenBank/DDBJ databases">
        <title>The genome assembly and annotation of the cricket Gryllus longicercus Weissman &amp; Gray.</title>
        <authorList>
            <person name="Szrajer S."/>
            <person name="Gray D."/>
            <person name="Ylla G."/>
        </authorList>
    </citation>
    <scope>NUCLEOTIDE SEQUENCE [LARGE SCALE GENOMIC DNA]</scope>
    <source>
        <strain evidence="3">DAG 2021-001</strain>
        <tissue evidence="3">Whole body minus gut</tissue>
    </source>
</reference>
<dbReference type="PANTHER" id="PTHR24366:SF168">
    <property type="entry name" value="GH22922P-RELATED"/>
    <property type="match status" value="1"/>
</dbReference>
<keyword evidence="4" id="KW-1185">Reference proteome</keyword>
<keyword evidence="2" id="KW-0677">Repeat</keyword>
<dbReference type="SUPFAM" id="SSF52058">
    <property type="entry name" value="L domain-like"/>
    <property type="match status" value="1"/>
</dbReference>
<dbReference type="InterPro" id="IPR001611">
    <property type="entry name" value="Leu-rich_rpt"/>
</dbReference>
<dbReference type="PROSITE" id="PS51450">
    <property type="entry name" value="LRR"/>
    <property type="match status" value="2"/>
</dbReference>
<dbReference type="AlphaFoldDB" id="A0AAN9VRX5"/>
<dbReference type="InterPro" id="IPR032675">
    <property type="entry name" value="LRR_dom_sf"/>
</dbReference>
<gene>
    <name evidence="3" type="ORF">R5R35_004805</name>
</gene>
<proteinExistence type="predicted"/>
<accession>A0AAN9VRX5</accession>
<dbReference type="SMART" id="SM00364">
    <property type="entry name" value="LRR_BAC"/>
    <property type="match status" value="8"/>
</dbReference>
<dbReference type="Pfam" id="PF12799">
    <property type="entry name" value="LRR_4"/>
    <property type="match status" value="1"/>
</dbReference>
<evidence type="ECO:0000313" key="4">
    <source>
        <dbReference type="Proteomes" id="UP001378592"/>
    </source>
</evidence>
<evidence type="ECO:0000313" key="3">
    <source>
        <dbReference type="EMBL" id="KAK7868521.1"/>
    </source>
</evidence>
<dbReference type="Proteomes" id="UP001378592">
    <property type="component" value="Unassembled WGS sequence"/>
</dbReference>
<evidence type="ECO:0000256" key="2">
    <source>
        <dbReference type="ARBA" id="ARBA00022737"/>
    </source>
</evidence>